<feature type="non-terminal residue" evidence="3">
    <location>
        <position position="97"/>
    </location>
</feature>
<sequence length="97" mass="9561">MNRTRQAAALFTAVAAPLAGCSSSPTADANNTAAPDDPMAAGIEAAPEPDAHSAGTESTKIATPSGEFALQGAILQKYNSIGGPNGPLALPTASEQP</sequence>
<organism evidence="3 4">
    <name type="scientific">Mycobacterium celatum</name>
    <dbReference type="NCBI Taxonomy" id="28045"/>
    <lineage>
        <taxon>Bacteria</taxon>
        <taxon>Bacillati</taxon>
        <taxon>Actinomycetota</taxon>
        <taxon>Actinomycetes</taxon>
        <taxon>Mycobacteriales</taxon>
        <taxon>Mycobacteriaceae</taxon>
        <taxon>Mycobacterium</taxon>
    </lineage>
</organism>
<protein>
    <submittedName>
        <fullName evidence="3">Uncharacterized protein</fullName>
    </submittedName>
</protein>
<feature type="chain" id="PRO_5013714066" evidence="2">
    <location>
        <begin position="30"/>
        <end position="97"/>
    </location>
</feature>
<feature type="signal peptide" evidence="2">
    <location>
        <begin position="1"/>
        <end position="29"/>
    </location>
</feature>
<dbReference type="Proteomes" id="UP000230971">
    <property type="component" value="Unassembled WGS sequence"/>
</dbReference>
<evidence type="ECO:0000313" key="3">
    <source>
        <dbReference type="EMBL" id="PIB73155.1"/>
    </source>
</evidence>
<feature type="compositionally biased region" description="Low complexity" evidence="1">
    <location>
        <begin position="19"/>
        <end position="41"/>
    </location>
</feature>
<evidence type="ECO:0000256" key="1">
    <source>
        <dbReference type="SAM" id="MobiDB-lite"/>
    </source>
</evidence>
<evidence type="ECO:0000313" key="4">
    <source>
        <dbReference type="Proteomes" id="UP000230971"/>
    </source>
</evidence>
<keyword evidence="2" id="KW-0732">Signal</keyword>
<accession>A0A2G5P4C5</accession>
<reference evidence="3 4" key="1">
    <citation type="journal article" date="2017" name="Infect. Genet. Evol.">
        <title>The new phylogeny of the genus Mycobacterium: The old and the news.</title>
        <authorList>
            <person name="Tortoli E."/>
            <person name="Fedrizzi T."/>
            <person name="Meehan C.J."/>
            <person name="Trovato A."/>
            <person name="Grottola A."/>
            <person name="Giacobazzi E."/>
            <person name="Serpini G.F."/>
            <person name="Tagliazucchi S."/>
            <person name="Fabio A."/>
            <person name="Bettua C."/>
            <person name="Bertorelli R."/>
            <person name="Frascaro F."/>
            <person name="De Sanctis V."/>
            <person name="Pecorari M."/>
            <person name="Jousson O."/>
            <person name="Segata N."/>
            <person name="Cirillo D.M."/>
        </authorList>
    </citation>
    <scope>NUCLEOTIDE SEQUENCE [LARGE SCALE GENOMIC DNA]</scope>
    <source>
        <strain evidence="3 4">NCTC 12882</strain>
    </source>
</reference>
<evidence type="ECO:0000256" key="2">
    <source>
        <dbReference type="SAM" id="SignalP"/>
    </source>
</evidence>
<gene>
    <name evidence="3" type="ORF">CQY23_23300</name>
</gene>
<proteinExistence type="predicted"/>
<name>A0A2G5P4C5_MYCCE</name>
<dbReference type="EMBL" id="PDKV01000065">
    <property type="protein sequence ID" value="PIB73155.1"/>
    <property type="molecule type" value="Genomic_DNA"/>
</dbReference>
<dbReference type="AlphaFoldDB" id="A0A2G5P4C5"/>
<comment type="caution">
    <text evidence="3">The sequence shown here is derived from an EMBL/GenBank/DDBJ whole genome shotgun (WGS) entry which is preliminary data.</text>
</comment>
<feature type="region of interest" description="Disordered" evidence="1">
    <location>
        <begin position="19"/>
        <end position="60"/>
    </location>
</feature>